<keyword evidence="2" id="KW-1185">Reference proteome</keyword>
<dbReference type="Proteomes" id="UP000805193">
    <property type="component" value="Unassembled WGS sequence"/>
</dbReference>
<dbReference type="EMBL" id="JABSTQ010011001">
    <property type="protein sequence ID" value="KAG0415975.1"/>
    <property type="molecule type" value="Genomic_DNA"/>
</dbReference>
<sequence length="248" mass="26425">MIFVTFDGWRGAFDYWCRYDSRDIFPVGWCRRSGHPLQPPGNKGCEARQARAEFRFPFRPRSGTSLSFRREVEDLLFLVVARSEDAVSSIFQGPSTRRDRAAPAQAGAAGTASSPSIPPPPRVPSPRNVGATASPAGGAPSQQATPATPAATVTRARTALSTAGASPASPPGEGGGAKEQSPVTRVKSSHVLVTEPDTSTVAKQNPAGLCLAIFHPACFPAMVSCLVVVCRKHFEERDLVYPMYKTLG</sequence>
<organism evidence="1 2">
    <name type="scientific">Ixodes persulcatus</name>
    <name type="common">Taiga tick</name>
    <dbReference type="NCBI Taxonomy" id="34615"/>
    <lineage>
        <taxon>Eukaryota</taxon>
        <taxon>Metazoa</taxon>
        <taxon>Ecdysozoa</taxon>
        <taxon>Arthropoda</taxon>
        <taxon>Chelicerata</taxon>
        <taxon>Arachnida</taxon>
        <taxon>Acari</taxon>
        <taxon>Parasitiformes</taxon>
        <taxon>Ixodida</taxon>
        <taxon>Ixodoidea</taxon>
        <taxon>Ixodidae</taxon>
        <taxon>Ixodinae</taxon>
        <taxon>Ixodes</taxon>
    </lineage>
</organism>
<protein>
    <submittedName>
        <fullName evidence="1">Uncharacterized protein</fullName>
    </submittedName>
</protein>
<comment type="caution">
    <text evidence="1">The sequence shown here is derived from an EMBL/GenBank/DDBJ whole genome shotgun (WGS) entry which is preliminary data.</text>
</comment>
<reference evidence="1 2" key="1">
    <citation type="journal article" date="2020" name="Cell">
        <title>Large-Scale Comparative Analyses of Tick Genomes Elucidate Their Genetic Diversity and Vector Capacities.</title>
        <authorList>
            <consortium name="Tick Genome and Microbiome Consortium (TIGMIC)"/>
            <person name="Jia N."/>
            <person name="Wang J."/>
            <person name="Shi W."/>
            <person name="Du L."/>
            <person name="Sun Y."/>
            <person name="Zhan W."/>
            <person name="Jiang J.F."/>
            <person name="Wang Q."/>
            <person name="Zhang B."/>
            <person name="Ji P."/>
            <person name="Bell-Sakyi L."/>
            <person name="Cui X.M."/>
            <person name="Yuan T.T."/>
            <person name="Jiang B.G."/>
            <person name="Yang W.F."/>
            <person name="Lam T.T."/>
            <person name="Chang Q.C."/>
            <person name="Ding S.J."/>
            <person name="Wang X.J."/>
            <person name="Zhu J.G."/>
            <person name="Ruan X.D."/>
            <person name="Zhao L."/>
            <person name="Wei J.T."/>
            <person name="Ye R.Z."/>
            <person name="Que T.C."/>
            <person name="Du C.H."/>
            <person name="Zhou Y.H."/>
            <person name="Cheng J.X."/>
            <person name="Dai P.F."/>
            <person name="Guo W.B."/>
            <person name="Han X.H."/>
            <person name="Huang E.J."/>
            <person name="Li L.F."/>
            <person name="Wei W."/>
            <person name="Gao Y.C."/>
            <person name="Liu J.Z."/>
            <person name="Shao H.Z."/>
            <person name="Wang X."/>
            <person name="Wang C.C."/>
            <person name="Yang T.C."/>
            <person name="Huo Q.B."/>
            <person name="Li W."/>
            <person name="Chen H.Y."/>
            <person name="Chen S.E."/>
            <person name="Zhou L.G."/>
            <person name="Ni X.B."/>
            <person name="Tian J.H."/>
            <person name="Sheng Y."/>
            <person name="Liu T."/>
            <person name="Pan Y.S."/>
            <person name="Xia L.Y."/>
            <person name="Li J."/>
            <person name="Zhao F."/>
            <person name="Cao W.C."/>
        </authorList>
    </citation>
    <scope>NUCLEOTIDE SEQUENCE [LARGE SCALE GENOMIC DNA]</scope>
    <source>
        <strain evidence="1">Iper-2018</strain>
    </source>
</reference>
<gene>
    <name evidence="1" type="ORF">HPB47_006851</name>
</gene>
<name>A0AC60P978_IXOPE</name>
<proteinExistence type="predicted"/>
<accession>A0AC60P978</accession>
<evidence type="ECO:0000313" key="1">
    <source>
        <dbReference type="EMBL" id="KAG0415975.1"/>
    </source>
</evidence>
<evidence type="ECO:0000313" key="2">
    <source>
        <dbReference type="Proteomes" id="UP000805193"/>
    </source>
</evidence>